<dbReference type="AlphaFoldDB" id="A0A1W0A0X5"/>
<organism evidence="1 2">
    <name type="scientific">Thraustotheca clavata</name>
    <dbReference type="NCBI Taxonomy" id="74557"/>
    <lineage>
        <taxon>Eukaryota</taxon>
        <taxon>Sar</taxon>
        <taxon>Stramenopiles</taxon>
        <taxon>Oomycota</taxon>
        <taxon>Saprolegniomycetes</taxon>
        <taxon>Saprolegniales</taxon>
        <taxon>Achlyaceae</taxon>
        <taxon>Thraustotheca</taxon>
    </lineage>
</organism>
<dbReference type="PROSITE" id="PS50096">
    <property type="entry name" value="IQ"/>
    <property type="match status" value="1"/>
</dbReference>
<proteinExistence type="predicted"/>
<dbReference type="Gene3D" id="1.20.5.190">
    <property type="match status" value="1"/>
</dbReference>
<accession>A0A1W0A0X5</accession>
<evidence type="ECO:0000313" key="1">
    <source>
        <dbReference type="EMBL" id="OQS03925.1"/>
    </source>
</evidence>
<evidence type="ECO:0000313" key="2">
    <source>
        <dbReference type="Proteomes" id="UP000243217"/>
    </source>
</evidence>
<dbReference type="Proteomes" id="UP000243217">
    <property type="component" value="Unassembled WGS sequence"/>
</dbReference>
<comment type="caution">
    <text evidence="1">The sequence shown here is derived from an EMBL/GenBank/DDBJ whole genome shotgun (WGS) entry which is preliminary data.</text>
</comment>
<dbReference type="EMBL" id="JNBS01000719">
    <property type="protein sequence ID" value="OQS03925.1"/>
    <property type="molecule type" value="Genomic_DNA"/>
</dbReference>
<protein>
    <submittedName>
        <fullName evidence="1">Uncharacterized protein</fullName>
    </submittedName>
</protein>
<gene>
    <name evidence="1" type="ORF">THRCLA_03787</name>
</gene>
<reference evidence="1 2" key="1">
    <citation type="journal article" date="2014" name="Genome Biol. Evol.">
        <title>The secreted proteins of Achlya hypogyna and Thraustotheca clavata identify the ancestral oomycete secretome and reveal gene acquisitions by horizontal gene transfer.</title>
        <authorList>
            <person name="Misner I."/>
            <person name="Blouin N."/>
            <person name="Leonard G."/>
            <person name="Richards T.A."/>
            <person name="Lane C.E."/>
        </authorList>
    </citation>
    <scope>NUCLEOTIDE SEQUENCE [LARGE SCALE GENOMIC DNA]</scope>
    <source>
        <strain evidence="1 2">ATCC 34112</strain>
    </source>
</reference>
<keyword evidence="2" id="KW-1185">Reference proteome</keyword>
<dbReference type="OrthoDB" id="71819at2759"/>
<name>A0A1W0A0X5_9STRA</name>
<sequence>MEALEYDANDVEELLCLSDSDEAENEHLPVLFPPLVLDLEPRVKKFERLKNYGVIDSPFGSWPRNNLRSQTSDVKPEQRKSPYINVSPTKLLRKKRHPTKLPPPANPETSPTKFRFKTNAIIKHGDLKVYMCRYTTIQPLFCIPFHEHSTLQSCRKGIDDLLMVDIVDYSFVAPNGKAIAKTAEARFTAYWFYPVLTILVLSIQNTPHLSQSPDKLKDSLAALIREPEIKEKPWNLSYASFGNFSSQSLRMQSAIIRSPISSKIRKRQAQDELRLSLETSTPSTTEAFDLEPNPALNPATIKTILDRSRYDVLDRFSDLEFHKRQTRHLKLQQKTLLNAIELHQRAIQIQCWIRTIWSIREVQAKRDAHFIALHPPSPTPPSTAGRPRRYSISLNQSPLGDIPHLLQKFKGHDSGIIMLQAVHRRRLVQKSLKQSRTDSKVKHRTEMLQKTQDDFEREKALANIRKMQKLDQKQRKELSKMQDEIRRQNAVVAIQTCIRRFLAVKTVKQLRMERKAAIKIQSHLRKNNALTTLENLKLQLRKSSLNTTNFTAGASSDSYHPRLFCRRVWFNDNYSIVLVMLSKTQITLILFPTQPSTTSSTVIECSFDADELKTLGLLARSFFVTIHDIDRLVEGIVSYLIFHRGNMIINPKEAHPYRNLNIDARSLCLSDPELYYTQLYQKCSDCNSTNNLLRPLRYARPSLLYYIAKRVKLGMAHFAFFEDQGIMYVECYISRWHLCLCIGLQYREWSFINLPVLHHCTSSDKVAIAKHMVNHISIGPTHGVKIDVRLRIYHQAKRFQFESDHTTSAVCLFSVYRLGLALQLEIVTANGTILQCAVEATILLRLGYKSMYNIDQDTVHILSRQMLSYLRIINNTLILHLD</sequence>